<evidence type="ECO:0000313" key="2">
    <source>
        <dbReference type="EMBL" id="KAG8543805.1"/>
    </source>
</evidence>
<evidence type="ECO:0000313" key="3">
    <source>
        <dbReference type="Proteomes" id="UP000824782"/>
    </source>
</evidence>
<evidence type="ECO:0000256" key="1">
    <source>
        <dbReference type="SAM" id="MobiDB-lite"/>
    </source>
</evidence>
<protein>
    <submittedName>
        <fullName evidence="2">Uncharacterized protein</fullName>
    </submittedName>
</protein>
<dbReference type="AlphaFoldDB" id="A0AAV6Z6L4"/>
<organism evidence="2 3">
    <name type="scientific">Engystomops pustulosus</name>
    <name type="common">Tungara frog</name>
    <name type="synonym">Physalaemus pustulosus</name>
    <dbReference type="NCBI Taxonomy" id="76066"/>
    <lineage>
        <taxon>Eukaryota</taxon>
        <taxon>Metazoa</taxon>
        <taxon>Chordata</taxon>
        <taxon>Craniata</taxon>
        <taxon>Vertebrata</taxon>
        <taxon>Euteleostomi</taxon>
        <taxon>Amphibia</taxon>
        <taxon>Batrachia</taxon>
        <taxon>Anura</taxon>
        <taxon>Neobatrachia</taxon>
        <taxon>Hyloidea</taxon>
        <taxon>Leptodactylidae</taxon>
        <taxon>Leiuperinae</taxon>
        <taxon>Engystomops</taxon>
    </lineage>
</organism>
<reference evidence="2" key="1">
    <citation type="thesis" date="2020" institute="ProQuest LLC" country="789 East Eisenhower Parkway, Ann Arbor, MI, USA">
        <title>Comparative Genomics and Chromosome Evolution.</title>
        <authorList>
            <person name="Mudd A.B."/>
        </authorList>
    </citation>
    <scope>NUCLEOTIDE SEQUENCE</scope>
    <source>
        <strain evidence="2">237g6f4</strain>
        <tissue evidence="2">Blood</tissue>
    </source>
</reference>
<comment type="caution">
    <text evidence="2">The sequence shown here is derived from an EMBL/GenBank/DDBJ whole genome shotgun (WGS) entry which is preliminary data.</text>
</comment>
<dbReference type="Proteomes" id="UP000824782">
    <property type="component" value="Unassembled WGS sequence"/>
</dbReference>
<gene>
    <name evidence="2" type="ORF">GDO81_023662</name>
</gene>
<accession>A0AAV6Z6L4</accession>
<dbReference type="EMBL" id="WNYA01002869">
    <property type="protein sequence ID" value="KAG8543805.1"/>
    <property type="molecule type" value="Genomic_DNA"/>
</dbReference>
<sequence length="69" mass="7381">MYGAASGNVGGSSLIHGPHSFLASSPQQICKRRDRRFTPEYLSKEKSLQTQAGKAGAPVSRISILPPEL</sequence>
<feature type="region of interest" description="Disordered" evidence="1">
    <location>
        <begin position="1"/>
        <end position="28"/>
    </location>
</feature>
<proteinExistence type="predicted"/>
<name>A0AAV6Z6L4_ENGPU</name>
<keyword evidence="3" id="KW-1185">Reference proteome</keyword>